<name>A0ABR2R4X0_9ROSI</name>
<reference evidence="2 3" key="1">
    <citation type="journal article" date="2024" name="G3 (Bethesda)">
        <title>Genome assembly of Hibiscus sabdariffa L. provides insights into metabolisms of medicinal natural products.</title>
        <authorList>
            <person name="Kim T."/>
        </authorList>
    </citation>
    <scope>NUCLEOTIDE SEQUENCE [LARGE SCALE GENOMIC DNA]</scope>
    <source>
        <strain evidence="2">TK-2024</strain>
        <tissue evidence="2">Old leaves</tissue>
    </source>
</reference>
<feature type="compositionally biased region" description="Polar residues" evidence="1">
    <location>
        <begin position="308"/>
        <end position="324"/>
    </location>
</feature>
<dbReference type="PANTHER" id="PTHR36386">
    <property type="entry name" value="OS06G0683900 PROTEIN"/>
    <property type="match status" value="1"/>
</dbReference>
<evidence type="ECO:0000313" key="2">
    <source>
        <dbReference type="EMBL" id="KAK9007979.1"/>
    </source>
</evidence>
<gene>
    <name evidence="2" type="ORF">V6N11_074888</name>
</gene>
<comment type="caution">
    <text evidence="2">The sequence shown here is derived from an EMBL/GenBank/DDBJ whole genome shotgun (WGS) entry which is preliminary data.</text>
</comment>
<feature type="region of interest" description="Disordered" evidence="1">
    <location>
        <begin position="234"/>
        <end position="358"/>
    </location>
</feature>
<dbReference type="PANTHER" id="PTHR36386:SF1">
    <property type="entry name" value="OS06G0683900 PROTEIN"/>
    <property type="match status" value="1"/>
</dbReference>
<sequence>MSVLQYPDSFHVPELQVWNNAAFDNGESEDANAVKVSWSNLDSGSVNQSLESDGSKENQTPLWVKSPVSFKSSASLVKPGSKNVTGNPREPFSVKTKSGEEDKKRDEKKIDMEIEEIEKEVSRLSSKLEALRLEKAEYSARSIAMRGRTVPAKFMEPKQSIKNLEAVKKIEDPLFSIAKPKLNRRGVSLGPAEIFSATKSKQFMKQEFTTPVQSIQSRRKSCFFKLQDIDEGKATRERGKSLSLSPKSRRTVSKVIAPKPAATTVGAKRAAKKEEGLLSTIQPKRLFKDGEKPVTAKKPLKPGRVVSSRYNQIPNQSNGSSTVNDSRKQETNKHDKRRVSNERIVDSCKNEKSESRAKKKWEIPSEVIILKGETQEESPQSIDEINDLLPKIRTVRVWSESPRDSGPAKRVAELMGRKSYFSMKEETEDSVCQALSFAEGDGEEE</sequence>
<protein>
    <submittedName>
        <fullName evidence="2">Uncharacterized protein</fullName>
    </submittedName>
</protein>
<dbReference type="EMBL" id="JBBPBN010000026">
    <property type="protein sequence ID" value="KAK9007979.1"/>
    <property type="molecule type" value="Genomic_DNA"/>
</dbReference>
<organism evidence="2 3">
    <name type="scientific">Hibiscus sabdariffa</name>
    <name type="common">roselle</name>
    <dbReference type="NCBI Taxonomy" id="183260"/>
    <lineage>
        <taxon>Eukaryota</taxon>
        <taxon>Viridiplantae</taxon>
        <taxon>Streptophyta</taxon>
        <taxon>Embryophyta</taxon>
        <taxon>Tracheophyta</taxon>
        <taxon>Spermatophyta</taxon>
        <taxon>Magnoliopsida</taxon>
        <taxon>eudicotyledons</taxon>
        <taxon>Gunneridae</taxon>
        <taxon>Pentapetalae</taxon>
        <taxon>rosids</taxon>
        <taxon>malvids</taxon>
        <taxon>Malvales</taxon>
        <taxon>Malvaceae</taxon>
        <taxon>Malvoideae</taxon>
        <taxon>Hibiscus</taxon>
    </lineage>
</organism>
<feature type="compositionally biased region" description="Basic and acidic residues" evidence="1">
    <location>
        <begin position="97"/>
        <end position="107"/>
    </location>
</feature>
<proteinExistence type="predicted"/>
<evidence type="ECO:0000256" key="1">
    <source>
        <dbReference type="SAM" id="MobiDB-lite"/>
    </source>
</evidence>
<evidence type="ECO:0000313" key="3">
    <source>
        <dbReference type="Proteomes" id="UP001396334"/>
    </source>
</evidence>
<accession>A0ABR2R4X0</accession>
<feature type="region of interest" description="Disordered" evidence="1">
    <location>
        <begin position="73"/>
        <end position="107"/>
    </location>
</feature>
<dbReference type="Proteomes" id="UP001396334">
    <property type="component" value="Unassembled WGS sequence"/>
</dbReference>
<feature type="compositionally biased region" description="Basic and acidic residues" evidence="1">
    <location>
        <begin position="325"/>
        <end position="358"/>
    </location>
</feature>
<keyword evidence="3" id="KW-1185">Reference proteome</keyword>